<sequence>MMRIILVTICFLFVGAQAWAQDGYFLCIQSDNHQPFYARIAEKNHSSSAVGHLVIPGLKDSTYRVYIGFPKNKQPEQQFKVVFNQADLGFQLKKPDGGSWGLENWVSGEALKPQDYGKEYQDESYLGMRKQNDAFAGLMAAVVNDSAVLYSTIAQVKPAAPAPVLAQAPASTAPAAPAAAPPVVAATTTVPVVQETVASTTPADSNTAIVTTPDTTLMATLAGAKGAPVLPDTATTTRDTVLVTPVIVALTVAPAGSTKEGAAPVRVKGIQLLEDTAAEEGRKMVFQDTDTVGTDIIAIVIPIDKTIPESGNGTSTAPGSTLPADSNAASARPADSAVKNAATADSTEEGEDEAWKKKLVLMNSDCVNTATDNEVDKLRVKILGETNTEGRISAVRKLFKNKCLLTRQVRALSELFINDEGRYEFFKAAYPYTADTGRFKELADLLQDETYITRFKALVRIKD</sequence>
<feature type="region of interest" description="Disordered" evidence="1">
    <location>
        <begin position="308"/>
        <end position="350"/>
    </location>
</feature>
<feature type="compositionally biased region" description="Polar residues" evidence="1">
    <location>
        <begin position="309"/>
        <end position="329"/>
    </location>
</feature>
<dbReference type="EMBL" id="CP119311">
    <property type="protein sequence ID" value="WEK35872.1"/>
    <property type="molecule type" value="Genomic_DNA"/>
</dbReference>
<evidence type="ECO:0000256" key="1">
    <source>
        <dbReference type="SAM" id="MobiDB-lite"/>
    </source>
</evidence>
<gene>
    <name evidence="4" type="ORF">P0Y53_00035</name>
</gene>
<proteinExistence type="predicted"/>
<dbReference type="Pfam" id="PF14771">
    <property type="entry name" value="DUF4476"/>
    <property type="match status" value="1"/>
</dbReference>
<name>A0AAJ6BH35_9BACT</name>
<keyword evidence="2" id="KW-0732">Signal</keyword>
<evidence type="ECO:0000313" key="4">
    <source>
        <dbReference type="EMBL" id="WEK35872.1"/>
    </source>
</evidence>
<evidence type="ECO:0000313" key="5">
    <source>
        <dbReference type="Proteomes" id="UP001220610"/>
    </source>
</evidence>
<feature type="chain" id="PRO_5042470764" description="DUF4476 domain-containing protein" evidence="2">
    <location>
        <begin position="21"/>
        <end position="463"/>
    </location>
</feature>
<organism evidence="4 5">
    <name type="scientific">Candidatus Pseudobacter hemicellulosilyticus</name>
    <dbReference type="NCBI Taxonomy" id="3121375"/>
    <lineage>
        <taxon>Bacteria</taxon>
        <taxon>Pseudomonadati</taxon>
        <taxon>Bacteroidota</taxon>
        <taxon>Chitinophagia</taxon>
        <taxon>Chitinophagales</taxon>
        <taxon>Chitinophagaceae</taxon>
        <taxon>Pseudobacter</taxon>
    </lineage>
</organism>
<feature type="signal peptide" evidence="2">
    <location>
        <begin position="1"/>
        <end position="20"/>
    </location>
</feature>
<protein>
    <recommendedName>
        <fullName evidence="3">DUF4476 domain-containing protein</fullName>
    </recommendedName>
</protein>
<dbReference type="InterPro" id="IPR028011">
    <property type="entry name" value="DUF4476"/>
</dbReference>
<evidence type="ECO:0000256" key="2">
    <source>
        <dbReference type="SAM" id="SignalP"/>
    </source>
</evidence>
<dbReference type="AlphaFoldDB" id="A0AAJ6BH35"/>
<evidence type="ECO:0000259" key="3">
    <source>
        <dbReference type="Pfam" id="PF14771"/>
    </source>
</evidence>
<accession>A0AAJ6BH35</accession>
<reference evidence="4" key="1">
    <citation type="submission" date="2023-03" db="EMBL/GenBank/DDBJ databases">
        <title>Andean soil-derived lignocellulolytic bacterial consortium as a source of novel taxa and putative plastic-active enzymes.</title>
        <authorList>
            <person name="Diaz-Garcia L."/>
            <person name="Chuvochina M."/>
            <person name="Feuerriegel G."/>
            <person name="Bunk B."/>
            <person name="Sproer C."/>
            <person name="Streit W.R."/>
            <person name="Rodriguez L.M."/>
            <person name="Overmann J."/>
            <person name="Jimenez D.J."/>
        </authorList>
    </citation>
    <scope>NUCLEOTIDE SEQUENCE</scope>
    <source>
        <strain evidence="4">MAG 7</strain>
    </source>
</reference>
<dbReference type="Proteomes" id="UP001220610">
    <property type="component" value="Chromosome"/>
</dbReference>
<feature type="domain" description="DUF4476" evidence="3">
    <location>
        <begin position="373"/>
        <end position="458"/>
    </location>
</feature>